<dbReference type="EMBL" id="JAVFKN010000031">
    <property type="protein sequence ID" value="MDQ5770485.1"/>
    <property type="molecule type" value="Genomic_DNA"/>
</dbReference>
<dbReference type="EMBL" id="CP133217">
    <property type="protein sequence ID" value="WML86837.1"/>
    <property type="molecule type" value="Genomic_DNA"/>
</dbReference>
<accession>A0AA51MQY0</accession>
<evidence type="ECO:0000313" key="2">
    <source>
        <dbReference type="EMBL" id="WML86837.1"/>
    </source>
</evidence>
<protein>
    <submittedName>
        <fullName evidence="2">Uncharacterized protein</fullName>
    </submittedName>
</protein>
<dbReference type="AlphaFoldDB" id="A0AA51MQY0"/>
<name>A0AA51MQY0_9GAMM</name>
<proteinExistence type="predicted"/>
<organism evidence="2">
    <name type="scientific">Thiothrix subterranea</name>
    <dbReference type="NCBI Taxonomy" id="2735563"/>
    <lineage>
        <taxon>Bacteria</taxon>
        <taxon>Pseudomonadati</taxon>
        <taxon>Pseudomonadota</taxon>
        <taxon>Gammaproteobacteria</taxon>
        <taxon>Thiotrichales</taxon>
        <taxon>Thiotrichaceae</taxon>
        <taxon>Thiothrix</taxon>
    </lineage>
</organism>
<gene>
    <name evidence="1" type="ORF">RCC75_18300</name>
    <name evidence="2" type="ORF">RCG00_21465</name>
</gene>
<evidence type="ECO:0000313" key="3">
    <source>
        <dbReference type="Proteomes" id="UP001223336"/>
    </source>
</evidence>
<keyword evidence="3" id="KW-1185">Reference proteome</keyword>
<dbReference type="Proteomes" id="UP001223336">
    <property type="component" value="Unassembled WGS sequence"/>
</dbReference>
<dbReference type="RefSeq" id="WP_308136189.1">
    <property type="nucleotide sequence ID" value="NZ_CP133197.1"/>
</dbReference>
<evidence type="ECO:0000313" key="1">
    <source>
        <dbReference type="EMBL" id="MDQ5770485.1"/>
    </source>
</evidence>
<dbReference type="Proteomes" id="UP001229862">
    <property type="component" value="Chromosome"/>
</dbReference>
<sequence>MKTINLKFSASSAATTPAQPDAQPGISGNVFIYRVANVPDSATLAQVITLFNQTVIPFPDKLPVPWTVLYSQLGNGNMIYKRVLVRADQLPAGATFRVPAYPGVGIRTCCASHLRKIGGDTSVVINCGVGVSIVELSPSDELEVIQGGEA</sequence>
<reference evidence="2 3" key="1">
    <citation type="submission" date="2023-08" db="EMBL/GenBank/DDBJ databases">
        <title>New molecular markers tilS and rpoB for phylogenetic and monitoring studies of the genus Thiothrix biodiversity.</title>
        <authorList>
            <person name="Ravin N.V."/>
            <person name="Smolyakov D."/>
            <person name="Markov N.D."/>
            <person name="Beletsky A.V."/>
            <person name="Mardanov A.V."/>
            <person name="Rudenko T.S."/>
            <person name="Grabovich M.Y."/>
        </authorList>
    </citation>
    <scope>NUCLEOTIDE SEQUENCE</scope>
    <source>
        <strain evidence="2">DNT52</strain>
        <strain evidence="1 3">H33</strain>
    </source>
</reference>